<feature type="domain" description="SH3" evidence="17">
    <location>
        <begin position="70"/>
        <end position="127"/>
    </location>
</feature>
<dbReference type="GO" id="GO:0005886">
    <property type="term" value="C:plasma membrane"/>
    <property type="evidence" value="ECO:0007669"/>
    <property type="project" value="UniProtKB-SubCell"/>
</dbReference>
<dbReference type="InterPro" id="IPR001452">
    <property type="entry name" value="SH3_domain"/>
</dbReference>
<keyword evidence="13" id="KW-0009">Actin-binding</keyword>
<dbReference type="GO" id="GO:0042802">
    <property type="term" value="F:identical protein binding"/>
    <property type="evidence" value="ECO:0007669"/>
    <property type="project" value="InterPro"/>
</dbReference>
<dbReference type="PRINTS" id="PR00452">
    <property type="entry name" value="SH3DOMAIN"/>
</dbReference>
<feature type="region of interest" description="Disordered" evidence="16">
    <location>
        <begin position="708"/>
        <end position="836"/>
    </location>
</feature>
<dbReference type="AlphaFoldDB" id="A0AA97NV37"/>
<feature type="region of interest" description="Disordered" evidence="16">
    <location>
        <begin position="865"/>
        <end position="1001"/>
    </location>
</feature>
<keyword evidence="10" id="KW-0677">Repeat</keyword>
<feature type="compositionally biased region" description="Polar residues" evidence="16">
    <location>
        <begin position="788"/>
        <end position="797"/>
    </location>
</feature>
<dbReference type="GO" id="GO:0043130">
    <property type="term" value="F:ubiquitin binding"/>
    <property type="evidence" value="ECO:0007669"/>
    <property type="project" value="InterPro"/>
</dbReference>
<dbReference type="Gene3D" id="2.30.30.700">
    <property type="entry name" value="SLA1 homology domain 1"/>
    <property type="match status" value="1"/>
</dbReference>
<dbReference type="SMART" id="SM00326">
    <property type="entry name" value="SH3"/>
    <property type="match status" value="3"/>
</dbReference>
<sequence length="1216" mass="131215">MGFIGVYQALYDYEPQSEGELVLAEGDLLYILEKSAEDAWWKAKKKAGEDEEEEPEGLIPNTYVEEVQPKAHARALFDYTRQSDEELSFPEDAQLEVYDDSDPDWILARYEDDYGFVPSNYIEVQDGAAEEAAAQVPQPPALPARSQVDESPQPSPDETSPSSSAVTGAVAATGAAAALAGVLTAKAASSSAAETRSAPPPLALPPRPTYTSEGSDTEDARSPPLPARPREQSHRSMDQAVVSPQSPPLPQRSVNFAERDDVIENYQTPTSPGLSPGGFRMYNINEMVSVLGKKKKMPTTLGINLKTGTILIAPERAQDGPSREWTADRMSHYSREGKHVFLDLVRPSKSLDLHAGAKDTAEEIVSVLGELAGAIRAEGLREVIMAGTGQQQKKGQVLYDFMAQGDDEVTVAVGDDVVILDDTKSEDWWQVRRVKNGKEGVVPSSYIEVIGTVPIQPTSAASGVNAGKSTVAQNRLEEERLTKEAVRAAMKDERRQSEVGPGMRLPERNSSLSERSRTDSNNGGQQRSRENGNSSSSKPKSKPDSSKVRTWTDRSKSFSVEAQYLGLRDGKINLHKMNGVKIAVPIAKMSVEDLEYVERVEGISLDEDKPLSVVKKTAMSNRVSSGARIGASIEPPKPEYDWFPFFLGCDIAPGLCERYAQAFTRDSMDESVLPDVDATILRNMGIREGDIIKIMRFLDNKYARKKKGEEESGGLFSGPGGTLKNNTTRGRPKPNSQTSDVIDPKAFTSQATGSSATDAKSPAPPVMTPASATGTTASGFDDDAWNVKPSNKQTSAETAAQAPSRSAEAPSSTTPAPAPAPVPATTPAPKPMVPAPTGAMQELSLLTQPLQPDKTATPIIETPIQQPQIQQQSQQQQGATPSFFSTLTQQPTGAPSVNGQQPGSMPRLRPVAPQYTQGQGALVPPPPSRPLSAPQSAQPSAFTPPPLQPQMTGHVAPPGQSLNEISQARLQQQYAQQMQQMQPQQTMGGMQGFQPQPTGQPGMMMPFQTGMQPQQGFGAGPQNQFMQPQPTGMMVMGMNMSGPQQMQSPFADPNRQSTFSPVQMQPTGFQGGYNPMQQQQQFGMPQQTGGGVNSFLPPAMEPQRTGMPQMPQIQQPQQLQPQQTGTHFTHGFGNAGMAPLQPQKTGPPPPVRFGIQDAPKLAPQPTGRRANLSAAISCNLIFITCTCNVRHHCLHLWGLLSMDRESQTITDSITIG</sequence>
<feature type="compositionally biased region" description="Basic and acidic residues" evidence="16">
    <location>
        <begin position="228"/>
        <end position="237"/>
    </location>
</feature>
<dbReference type="EMBL" id="JH793961">
    <property type="protein sequence ID" value="ELQ36965.1"/>
    <property type="molecule type" value="Genomic_DNA"/>
</dbReference>
<evidence type="ECO:0000256" key="12">
    <source>
        <dbReference type="ARBA" id="ARBA00023136"/>
    </source>
</evidence>
<feature type="domain" description="SH3" evidence="17">
    <location>
        <begin position="390"/>
        <end position="452"/>
    </location>
</feature>
<comment type="subcellular location">
    <subcellularLocation>
        <location evidence="3">Cell membrane</location>
        <topology evidence="3">Peripheral membrane protein</topology>
        <orientation evidence="3">Cytoplasmic side</orientation>
    </subcellularLocation>
    <subcellularLocation>
        <location evidence="2">Cytoplasm</location>
        <location evidence="2">Cytoskeleton</location>
        <location evidence="2">Actin patch</location>
    </subcellularLocation>
    <subcellularLocation>
        <location evidence="1">Endosome membrane</location>
        <topology evidence="1">Peripheral membrane protein</topology>
        <orientation evidence="1">Cytoplasmic side</orientation>
    </subcellularLocation>
</comment>
<evidence type="ECO:0000256" key="9">
    <source>
        <dbReference type="ARBA" id="ARBA00022583"/>
    </source>
</evidence>
<dbReference type="FunFam" id="2.30.30.40:FF:000256">
    <property type="entry name" value="Actin cytoskeleton-regulatory complex protein SLA1"/>
    <property type="match status" value="1"/>
</dbReference>
<keyword evidence="12" id="KW-0472">Membrane</keyword>
<evidence type="ECO:0000256" key="5">
    <source>
        <dbReference type="ARBA" id="ARBA00020357"/>
    </source>
</evidence>
<dbReference type="Proteomes" id="UP000011086">
    <property type="component" value="Unassembled WGS sequence"/>
</dbReference>
<gene>
    <name evidence="18" type="ORF">OOU_Y34scaffold00624g61</name>
</gene>
<dbReference type="CDD" id="cd11774">
    <property type="entry name" value="SH3_Sla1p_2"/>
    <property type="match status" value="1"/>
</dbReference>
<evidence type="ECO:0000256" key="13">
    <source>
        <dbReference type="ARBA" id="ARBA00023203"/>
    </source>
</evidence>
<evidence type="ECO:0000256" key="1">
    <source>
        <dbReference type="ARBA" id="ARBA00004125"/>
    </source>
</evidence>
<dbReference type="CDD" id="cd11775">
    <property type="entry name" value="SH3_Sla1p_3"/>
    <property type="match status" value="1"/>
</dbReference>
<dbReference type="GO" id="GO:0003779">
    <property type="term" value="F:actin binding"/>
    <property type="evidence" value="ECO:0007669"/>
    <property type="project" value="UniProtKB-KW"/>
</dbReference>
<dbReference type="PANTHER" id="PTHR15735:SF19">
    <property type="entry name" value="ACTIN CYTOSKELETON-REGULATORY COMPLEX PROTEIN SLA1"/>
    <property type="match status" value="1"/>
</dbReference>
<organism evidence="18">
    <name type="scientific">Pyricularia oryzae (strain Y34)</name>
    <name type="common">Rice blast fungus</name>
    <name type="synonym">Magnaporthe oryzae</name>
    <dbReference type="NCBI Taxonomy" id="1143189"/>
    <lineage>
        <taxon>Eukaryota</taxon>
        <taxon>Fungi</taxon>
        <taxon>Dikarya</taxon>
        <taxon>Ascomycota</taxon>
        <taxon>Pezizomycotina</taxon>
        <taxon>Sordariomycetes</taxon>
        <taxon>Sordariomycetidae</taxon>
        <taxon>Magnaporthales</taxon>
        <taxon>Pyriculariaceae</taxon>
        <taxon>Pyricularia</taxon>
    </lineage>
</organism>
<evidence type="ECO:0000256" key="16">
    <source>
        <dbReference type="SAM" id="MobiDB-lite"/>
    </source>
</evidence>
<dbReference type="GO" id="GO:0030674">
    <property type="term" value="F:protein-macromolecule adaptor activity"/>
    <property type="evidence" value="ECO:0007669"/>
    <property type="project" value="InterPro"/>
</dbReference>
<keyword evidence="14" id="KW-0206">Cytoskeleton</keyword>
<feature type="compositionally biased region" description="Polar residues" evidence="16">
    <location>
        <begin position="882"/>
        <end position="903"/>
    </location>
</feature>
<dbReference type="GO" id="GO:0010008">
    <property type="term" value="C:endosome membrane"/>
    <property type="evidence" value="ECO:0007669"/>
    <property type="project" value="UniProtKB-SubCell"/>
</dbReference>
<dbReference type="InterPro" id="IPR035800">
    <property type="entry name" value="Sla1_SH3_1"/>
</dbReference>
<reference evidence="18" key="1">
    <citation type="journal article" date="2012" name="PLoS Genet.">
        <title>Comparative analysis of the genomes of two field isolates of the rice blast fungus Magnaporthe oryzae.</title>
        <authorList>
            <person name="Xue M."/>
            <person name="Yang J."/>
            <person name="Li Z."/>
            <person name="Hu S."/>
            <person name="Yao N."/>
            <person name="Dean R.A."/>
            <person name="Zhao W."/>
            <person name="Shen M."/>
            <person name="Zhang H."/>
            <person name="Li C."/>
            <person name="Liu L."/>
            <person name="Cao L."/>
            <person name="Xu X."/>
            <person name="Xing Y."/>
            <person name="Hsiang T."/>
            <person name="Zhang Z."/>
            <person name="Xu J.R."/>
            <person name="Peng Y.L."/>
        </authorList>
    </citation>
    <scope>NUCLEOTIDE SEQUENCE</scope>
    <source>
        <strain evidence="18">Y34</strain>
    </source>
</reference>
<dbReference type="InterPro" id="IPR007131">
    <property type="entry name" value="SHD1"/>
</dbReference>
<feature type="region of interest" description="Disordered" evidence="16">
    <location>
        <begin position="129"/>
        <end position="167"/>
    </location>
</feature>
<feature type="compositionally biased region" description="Low complexity" evidence="16">
    <location>
        <begin position="865"/>
        <end position="881"/>
    </location>
</feature>
<dbReference type="InterPro" id="IPR013761">
    <property type="entry name" value="SAM/pointed_sf"/>
</dbReference>
<dbReference type="SUPFAM" id="SSF50044">
    <property type="entry name" value="SH3-domain"/>
    <property type="match status" value="3"/>
</dbReference>
<evidence type="ECO:0000256" key="14">
    <source>
        <dbReference type="ARBA" id="ARBA00023212"/>
    </source>
</evidence>
<evidence type="ECO:0000256" key="8">
    <source>
        <dbReference type="ARBA" id="ARBA00022490"/>
    </source>
</evidence>
<accession>A0AA97NV37</accession>
<dbReference type="PANTHER" id="PTHR15735">
    <property type="entry name" value="FCH AND DOUBLE SH3 DOMAINS PROTEIN"/>
    <property type="match status" value="1"/>
</dbReference>
<feature type="compositionally biased region" description="Polar residues" evidence="16">
    <location>
        <begin position="723"/>
        <end position="740"/>
    </location>
</feature>
<feature type="compositionally biased region" description="Pro residues" evidence="16">
    <location>
        <begin position="198"/>
        <end position="208"/>
    </location>
</feature>
<dbReference type="Gene3D" id="2.30.30.40">
    <property type="entry name" value="SH3 Domains"/>
    <property type="match status" value="3"/>
</dbReference>
<keyword evidence="9" id="KW-0254">Endocytosis</keyword>
<dbReference type="InterPro" id="IPR036028">
    <property type="entry name" value="SH3-like_dom_sf"/>
</dbReference>
<feature type="domain" description="SH3" evidence="17">
    <location>
        <begin position="2"/>
        <end position="69"/>
    </location>
</feature>
<dbReference type="InterPro" id="IPR035821">
    <property type="entry name" value="Sla1_SH3_3"/>
</dbReference>
<dbReference type="CDD" id="cd11773">
    <property type="entry name" value="SH3_Sla1p_1"/>
    <property type="match status" value="1"/>
</dbReference>
<evidence type="ECO:0000256" key="7">
    <source>
        <dbReference type="ARBA" id="ARBA00022475"/>
    </source>
</evidence>
<keyword evidence="7" id="KW-1003">Cell membrane</keyword>
<evidence type="ECO:0000256" key="11">
    <source>
        <dbReference type="ARBA" id="ARBA00022753"/>
    </source>
</evidence>
<feature type="compositionally biased region" description="Polar residues" evidence="16">
    <location>
        <begin position="508"/>
        <end position="526"/>
    </location>
</feature>
<feature type="region of interest" description="Disordered" evidence="16">
    <location>
        <begin position="191"/>
        <end position="252"/>
    </location>
</feature>
<proteinExistence type="inferred from homology"/>
<feature type="compositionally biased region" description="Polar residues" evidence="16">
    <location>
        <begin position="747"/>
        <end position="758"/>
    </location>
</feature>
<dbReference type="GO" id="GO:0030479">
    <property type="term" value="C:actin cortical patch"/>
    <property type="evidence" value="ECO:0007669"/>
    <property type="project" value="UniProtKB-SubCell"/>
</dbReference>
<protein>
    <recommendedName>
        <fullName evidence="5">Actin cytoskeleton-regulatory complex protein SLA1</fullName>
    </recommendedName>
</protein>
<dbReference type="InterPro" id="IPR056996">
    <property type="entry name" value="PH_SLA1"/>
</dbReference>
<feature type="compositionally biased region" description="Polar residues" evidence="16">
    <location>
        <begin position="960"/>
        <end position="970"/>
    </location>
</feature>
<feature type="compositionally biased region" description="Low complexity" evidence="16">
    <location>
        <begin position="798"/>
        <end position="815"/>
    </location>
</feature>
<evidence type="ECO:0000256" key="10">
    <source>
        <dbReference type="ARBA" id="ARBA00022737"/>
    </source>
</evidence>
<keyword evidence="11" id="KW-0967">Endosome</keyword>
<feature type="compositionally biased region" description="Polar residues" evidence="16">
    <location>
        <begin position="457"/>
        <end position="473"/>
    </location>
</feature>
<comment type="similarity">
    <text evidence="4">Belongs to the SLA1 family.</text>
</comment>
<dbReference type="PROSITE" id="PS50002">
    <property type="entry name" value="SH3"/>
    <property type="match status" value="3"/>
</dbReference>
<dbReference type="Pfam" id="PF00018">
    <property type="entry name" value="SH3_1"/>
    <property type="match status" value="3"/>
</dbReference>
<dbReference type="Gene3D" id="1.10.150.50">
    <property type="entry name" value="Transcription Factor, Ets-1"/>
    <property type="match status" value="1"/>
</dbReference>
<evidence type="ECO:0000259" key="17">
    <source>
        <dbReference type="PROSITE" id="PS50002"/>
    </source>
</evidence>
<feature type="compositionally biased region" description="Basic and acidic residues" evidence="16">
    <location>
        <begin position="541"/>
        <end position="552"/>
    </location>
</feature>
<evidence type="ECO:0000256" key="4">
    <source>
        <dbReference type="ARBA" id="ARBA00007948"/>
    </source>
</evidence>
<evidence type="ECO:0000256" key="15">
    <source>
        <dbReference type="PROSITE-ProRule" id="PRU00192"/>
    </source>
</evidence>
<feature type="compositionally biased region" description="Low complexity" evidence="16">
    <location>
        <begin position="770"/>
        <end position="779"/>
    </location>
</feature>
<feature type="compositionally biased region" description="Low complexity" evidence="16">
    <location>
        <begin position="971"/>
        <end position="1001"/>
    </location>
</feature>
<feature type="compositionally biased region" description="Pro residues" evidence="16">
    <location>
        <begin position="816"/>
        <end position="834"/>
    </location>
</feature>
<keyword evidence="8" id="KW-0963">Cytoplasm</keyword>
<evidence type="ECO:0000313" key="18">
    <source>
        <dbReference type="EMBL" id="ELQ36965.1"/>
    </source>
</evidence>
<evidence type="ECO:0000256" key="6">
    <source>
        <dbReference type="ARBA" id="ARBA00022443"/>
    </source>
</evidence>
<feature type="compositionally biased region" description="Basic and acidic residues" evidence="16">
    <location>
        <begin position="475"/>
        <end position="497"/>
    </location>
</feature>
<name>A0AA97NV37_PYRO3</name>
<dbReference type="GO" id="GO:0006897">
    <property type="term" value="P:endocytosis"/>
    <property type="evidence" value="ECO:0007669"/>
    <property type="project" value="UniProtKB-KW"/>
</dbReference>
<dbReference type="Pfam" id="PF24081">
    <property type="entry name" value="PH_SLA1"/>
    <property type="match status" value="1"/>
</dbReference>
<evidence type="ECO:0000256" key="2">
    <source>
        <dbReference type="ARBA" id="ARBA00004134"/>
    </source>
</evidence>
<keyword evidence="6 15" id="KW-0728">SH3 domain</keyword>
<feature type="region of interest" description="Disordered" evidence="16">
    <location>
        <begin position="457"/>
        <end position="552"/>
    </location>
</feature>
<feature type="compositionally biased region" description="Polar residues" evidence="16">
    <location>
        <begin position="149"/>
        <end position="164"/>
    </location>
</feature>
<evidence type="ECO:0000256" key="3">
    <source>
        <dbReference type="ARBA" id="ARBA00004413"/>
    </source>
</evidence>
<dbReference type="Pfam" id="PF03983">
    <property type="entry name" value="SHD1"/>
    <property type="match status" value="1"/>
</dbReference>
<feature type="compositionally biased region" description="Low complexity" evidence="16">
    <location>
        <begin position="930"/>
        <end position="941"/>
    </location>
</feature>